<dbReference type="EMBL" id="CAFAAV010000012">
    <property type="protein sequence ID" value="CAB4803798.1"/>
    <property type="molecule type" value="Genomic_DNA"/>
</dbReference>
<dbReference type="PANTHER" id="PTHR11358">
    <property type="entry name" value="ARGINASE/AGMATINASE"/>
    <property type="match status" value="1"/>
</dbReference>
<dbReference type="PIRSF" id="PIRSF036979">
    <property type="entry name" value="Arginase"/>
    <property type="match status" value="1"/>
</dbReference>
<comment type="similarity">
    <text evidence="1">Belongs to the arginase family. Agmatinase subfamily.</text>
</comment>
<dbReference type="SUPFAM" id="SSF52768">
    <property type="entry name" value="Arginase/deacetylase"/>
    <property type="match status" value="1"/>
</dbReference>
<dbReference type="NCBIfam" id="TIGR01230">
    <property type="entry name" value="agmatinase"/>
    <property type="match status" value="1"/>
</dbReference>
<dbReference type="InterPro" id="IPR020855">
    <property type="entry name" value="Ureohydrolase_Mn_BS"/>
</dbReference>
<gene>
    <name evidence="5" type="ORF">UFOPK2656_01604</name>
    <name evidence="6" type="ORF">UFOPK3099_00277</name>
    <name evidence="7" type="ORF">UFOPK3267_02089</name>
    <name evidence="8" type="ORF">UFOPK3651_01074</name>
    <name evidence="9" type="ORF">UFOPK3931_02659</name>
    <name evidence="4" type="ORF">UFOPK4189_01225</name>
</gene>
<dbReference type="PANTHER" id="PTHR11358:SF26">
    <property type="entry name" value="GUANIDINO ACID HYDROLASE, MITOCHONDRIAL"/>
    <property type="match status" value="1"/>
</dbReference>
<dbReference type="CDD" id="cd09990">
    <property type="entry name" value="Agmatinase-like"/>
    <property type="match status" value="1"/>
</dbReference>
<keyword evidence="2" id="KW-0479">Metal-binding</keyword>
<dbReference type="PRINTS" id="PR00116">
    <property type="entry name" value="ARGINASE"/>
</dbReference>
<sequence length="347" mass="37920">MSEPQRPEPRREISASYQQQLDQGYSLGSVLTFGQRPLLTDAAQLDEWQPDVAVIGAPFDLGTTNRPGARFGPRAIRTNAYQSGTYHLGLGLEMYDWLEVVDYGDAFCPNGRTDESLANIRQRVHEVASRRIVPFVIGGDHTITWPSATAVADVYGHGNVGMIHFDAHADTADTIDGNLASHGTPMRRLIDSGAIPGKNFVQVGLRSYWPGQDVWDWMAQQGMRWHLMDEIWDRGFKAVLANAVAEALDGAEYLYISIDIDSLDPAHAPGTGTPEPGGIVALDLLHAVRELAYRHHVVAMDVVEVSPAYDHADCTVNVAHRLFTECLAGMAAKKRDAAGATPGRPAR</sequence>
<evidence type="ECO:0000313" key="7">
    <source>
        <dbReference type="EMBL" id="CAB4852460.1"/>
    </source>
</evidence>
<dbReference type="GO" id="GO:0008783">
    <property type="term" value="F:agmatinase activity"/>
    <property type="evidence" value="ECO:0007669"/>
    <property type="project" value="TreeGrafter"/>
</dbReference>
<reference evidence="6" key="1">
    <citation type="submission" date="2020-05" db="EMBL/GenBank/DDBJ databases">
        <authorList>
            <person name="Chiriac C."/>
            <person name="Salcher M."/>
            <person name="Ghai R."/>
            <person name="Kavagutti S V."/>
        </authorList>
    </citation>
    <scope>NUCLEOTIDE SEQUENCE</scope>
</reference>
<evidence type="ECO:0000313" key="4">
    <source>
        <dbReference type="EMBL" id="CAB4363446.1"/>
    </source>
</evidence>
<evidence type="ECO:0000256" key="1">
    <source>
        <dbReference type="ARBA" id="ARBA00009227"/>
    </source>
</evidence>
<dbReference type="EMBL" id="CAFBIY010000131">
    <property type="protein sequence ID" value="CAB4852460.1"/>
    <property type="molecule type" value="Genomic_DNA"/>
</dbReference>
<dbReference type="EMBL" id="CAESGF010000005">
    <property type="protein sequence ID" value="CAB4363446.1"/>
    <property type="molecule type" value="Genomic_DNA"/>
</dbReference>
<evidence type="ECO:0000313" key="9">
    <source>
        <dbReference type="EMBL" id="CAB5008300.1"/>
    </source>
</evidence>
<dbReference type="PROSITE" id="PS51409">
    <property type="entry name" value="ARGINASE_2"/>
    <property type="match status" value="1"/>
</dbReference>
<protein>
    <submittedName>
        <fullName evidence="6">Unannotated protein</fullName>
    </submittedName>
</protein>
<dbReference type="GO" id="GO:0046872">
    <property type="term" value="F:metal ion binding"/>
    <property type="evidence" value="ECO:0007669"/>
    <property type="project" value="UniProtKB-KW"/>
</dbReference>
<accession>A0A6J6Y8K9</accession>
<dbReference type="InterPro" id="IPR005925">
    <property type="entry name" value="Agmatinase-rel"/>
</dbReference>
<organism evidence="6">
    <name type="scientific">freshwater metagenome</name>
    <dbReference type="NCBI Taxonomy" id="449393"/>
    <lineage>
        <taxon>unclassified sequences</taxon>
        <taxon>metagenomes</taxon>
        <taxon>ecological metagenomes</taxon>
    </lineage>
</organism>
<keyword evidence="3" id="KW-0378">Hydrolase</keyword>
<proteinExistence type="inferred from homology"/>
<evidence type="ECO:0000313" key="8">
    <source>
        <dbReference type="EMBL" id="CAB4924529.1"/>
    </source>
</evidence>
<dbReference type="InterPro" id="IPR006035">
    <property type="entry name" value="Ureohydrolase"/>
</dbReference>
<dbReference type="EMBL" id="CAFBOL010000098">
    <property type="protein sequence ID" value="CAB5008300.1"/>
    <property type="molecule type" value="Genomic_DNA"/>
</dbReference>
<dbReference type="AlphaFoldDB" id="A0A6J6Y8K9"/>
<name>A0A6J6Y8K9_9ZZZZ</name>
<dbReference type="EMBL" id="CAFBMT010000005">
    <property type="protein sequence ID" value="CAB4924529.1"/>
    <property type="molecule type" value="Genomic_DNA"/>
</dbReference>
<evidence type="ECO:0000256" key="2">
    <source>
        <dbReference type="ARBA" id="ARBA00022723"/>
    </source>
</evidence>
<dbReference type="Pfam" id="PF00491">
    <property type="entry name" value="Arginase"/>
    <property type="match status" value="1"/>
</dbReference>
<dbReference type="Gene3D" id="3.40.800.10">
    <property type="entry name" value="Ureohydrolase domain"/>
    <property type="match status" value="1"/>
</dbReference>
<evidence type="ECO:0000313" key="5">
    <source>
        <dbReference type="EMBL" id="CAB4723864.1"/>
    </source>
</evidence>
<dbReference type="GO" id="GO:0033389">
    <property type="term" value="P:putrescine biosynthetic process from arginine, via agmatine"/>
    <property type="evidence" value="ECO:0007669"/>
    <property type="project" value="TreeGrafter"/>
</dbReference>
<dbReference type="PROSITE" id="PS01053">
    <property type="entry name" value="ARGINASE_1"/>
    <property type="match status" value="1"/>
</dbReference>
<evidence type="ECO:0000256" key="3">
    <source>
        <dbReference type="ARBA" id="ARBA00022801"/>
    </source>
</evidence>
<dbReference type="InterPro" id="IPR023696">
    <property type="entry name" value="Ureohydrolase_dom_sf"/>
</dbReference>
<evidence type="ECO:0000313" key="6">
    <source>
        <dbReference type="EMBL" id="CAB4803798.1"/>
    </source>
</evidence>
<dbReference type="EMBL" id="CAEZYF010000008">
    <property type="protein sequence ID" value="CAB4723864.1"/>
    <property type="molecule type" value="Genomic_DNA"/>
</dbReference>